<feature type="signal peptide" evidence="1">
    <location>
        <begin position="1"/>
        <end position="23"/>
    </location>
</feature>
<dbReference type="AlphaFoldDB" id="A0A914XGI5"/>
<evidence type="ECO:0000256" key="1">
    <source>
        <dbReference type="SAM" id="SignalP"/>
    </source>
</evidence>
<evidence type="ECO:0000313" key="2">
    <source>
        <dbReference type="Proteomes" id="UP000887566"/>
    </source>
</evidence>
<evidence type="ECO:0000313" key="3">
    <source>
        <dbReference type="WBParaSite" id="PSAMB.scaffold8495size6167.g31446.t1"/>
    </source>
</evidence>
<accession>A0A914XGI5</accession>
<keyword evidence="1" id="KW-0732">Signal</keyword>
<dbReference type="Proteomes" id="UP000887566">
    <property type="component" value="Unplaced"/>
</dbReference>
<feature type="chain" id="PRO_5037861799" evidence="1">
    <location>
        <begin position="24"/>
        <end position="189"/>
    </location>
</feature>
<proteinExistence type="predicted"/>
<organism evidence="2 3">
    <name type="scientific">Plectus sambesii</name>
    <dbReference type="NCBI Taxonomy" id="2011161"/>
    <lineage>
        <taxon>Eukaryota</taxon>
        <taxon>Metazoa</taxon>
        <taxon>Ecdysozoa</taxon>
        <taxon>Nematoda</taxon>
        <taxon>Chromadorea</taxon>
        <taxon>Plectida</taxon>
        <taxon>Plectina</taxon>
        <taxon>Plectoidea</taxon>
        <taxon>Plectidae</taxon>
        <taxon>Plectus</taxon>
    </lineage>
</organism>
<dbReference type="WBParaSite" id="PSAMB.scaffold8495size6167.g31446.t1">
    <property type="protein sequence ID" value="PSAMB.scaffold8495size6167.g31446.t1"/>
    <property type="gene ID" value="PSAMB.scaffold8495size6167.g31446"/>
</dbReference>
<protein>
    <submittedName>
        <fullName evidence="3">Uncharacterized protein</fullName>
    </submittedName>
</protein>
<sequence length="189" mass="21113">MLPLQSLLLGIATLFTAFATTHSYYLSNKRSPCKPMETCQLDLQGIQLQVCDCPGENTACPRDDSTSAIILGKRHQFCTPVELNICEEGDVASEVFQNFRQEIFCVCPEHTRPRSAVRRHDQTTVQYTCETPTACPAEGLCAVREHGQTADGQLTSTFRTLCDCPERAVCRMMEESVIVKGRQEEHGYC</sequence>
<reference evidence="3" key="1">
    <citation type="submission" date="2022-11" db="UniProtKB">
        <authorList>
            <consortium name="WormBaseParasite"/>
        </authorList>
    </citation>
    <scope>IDENTIFICATION</scope>
</reference>
<keyword evidence="2" id="KW-1185">Reference proteome</keyword>
<name>A0A914XGI5_9BILA</name>